<proteinExistence type="predicted"/>
<name>A0AAD3UFA6_AERHY</name>
<protein>
    <submittedName>
        <fullName evidence="1">Uncharacterized protein</fullName>
    </submittedName>
</protein>
<dbReference type="EMBL" id="DACTUL010000053">
    <property type="protein sequence ID" value="HAT6346425.1"/>
    <property type="molecule type" value="Genomic_DNA"/>
</dbReference>
<comment type="caution">
    <text evidence="1">The sequence shown here is derived from an EMBL/GenBank/DDBJ whole genome shotgun (WGS) entry which is preliminary data.</text>
</comment>
<evidence type="ECO:0000313" key="1">
    <source>
        <dbReference type="EMBL" id="HAT6346425.1"/>
    </source>
</evidence>
<evidence type="ECO:0000313" key="2">
    <source>
        <dbReference type="Proteomes" id="UP000859505"/>
    </source>
</evidence>
<reference evidence="1" key="1">
    <citation type="journal article" date="2018" name="Genome Biol.">
        <title>SKESA: strategic k-mer extension for scrupulous assemblies.</title>
        <authorList>
            <person name="Souvorov A."/>
            <person name="Agarwala R."/>
            <person name="Lipman D.J."/>
        </authorList>
    </citation>
    <scope>NUCLEOTIDE SEQUENCE</scope>
    <source>
        <strain evidence="1">OLC2673_Aeromonas</strain>
    </source>
</reference>
<organism evidence="1 2">
    <name type="scientific">Aeromonas hydrophila</name>
    <dbReference type="NCBI Taxonomy" id="644"/>
    <lineage>
        <taxon>Bacteria</taxon>
        <taxon>Pseudomonadati</taxon>
        <taxon>Pseudomonadota</taxon>
        <taxon>Gammaproteobacteria</taxon>
        <taxon>Aeromonadales</taxon>
        <taxon>Aeromonadaceae</taxon>
        <taxon>Aeromonas</taxon>
    </lineage>
</organism>
<dbReference type="AlphaFoldDB" id="A0AAD3UFA6"/>
<reference evidence="1" key="2">
    <citation type="submission" date="2020-01" db="EMBL/GenBank/DDBJ databases">
        <authorList>
            <consortium name="NCBI Pathogen Detection Project"/>
        </authorList>
    </citation>
    <scope>NUCLEOTIDE SEQUENCE</scope>
    <source>
        <strain evidence="1">OLC2673_Aeromonas</strain>
    </source>
</reference>
<dbReference type="Proteomes" id="UP000859505">
    <property type="component" value="Unassembled WGS sequence"/>
</dbReference>
<accession>A0AAD3UFA6</accession>
<sequence>MIAIVLAMLKMLPVGDKAAQPGENGGKAVSEIALLGTSARHWRWSEGGQKCGEAENEVAARWRPGAGTD</sequence>
<gene>
    <name evidence="1" type="ORF">JAJ28_004234</name>
</gene>